<dbReference type="RefSeq" id="WP_283213223.1">
    <property type="nucleotide sequence ID" value="NZ_JASGBI010000001.1"/>
</dbReference>
<evidence type="ECO:0000313" key="1">
    <source>
        <dbReference type="EMBL" id="MDI9239859.1"/>
    </source>
</evidence>
<sequence>MNAEVIVEVLPGSVKERKGEFTNDAGDKVAYETRSQDGKLECNGFAYPYTVRLEKDQPEFKPGRYRLSLEKMLTVNKGAHFLAKFPVLEPLVPAK</sequence>
<organism evidence="1 2">
    <name type="scientific">Lysobacter stagni</name>
    <dbReference type="NCBI Taxonomy" id="3045172"/>
    <lineage>
        <taxon>Bacteria</taxon>
        <taxon>Pseudomonadati</taxon>
        <taxon>Pseudomonadota</taxon>
        <taxon>Gammaproteobacteria</taxon>
        <taxon>Lysobacterales</taxon>
        <taxon>Lysobacteraceae</taxon>
        <taxon>Lysobacter</taxon>
    </lineage>
</organism>
<dbReference type="GO" id="GO:0003677">
    <property type="term" value="F:DNA binding"/>
    <property type="evidence" value="ECO:0007669"/>
    <property type="project" value="UniProtKB-KW"/>
</dbReference>
<reference evidence="1 2" key="1">
    <citation type="submission" date="2023-05" db="EMBL/GenBank/DDBJ databases">
        <title>Lysobacter sp. strain LF1 Genome sequencing and assembly.</title>
        <authorList>
            <person name="Jung Y."/>
        </authorList>
    </citation>
    <scope>NUCLEOTIDE SEQUENCE [LARGE SCALE GENOMIC DNA]</scope>
    <source>
        <strain evidence="1 2">LF1</strain>
    </source>
</reference>
<keyword evidence="1" id="KW-0238">DNA-binding</keyword>
<comment type="caution">
    <text evidence="1">The sequence shown here is derived from an EMBL/GenBank/DDBJ whole genome shotgun (WGS) entry which is preliminary data.</text>
</comment>
<dbReference type="Proteomes" id="UP001321580">
    <property type="component" value="Unassembled WGS sequence"/>
</dbReference>
<dbReference type="EMBL" id="JASGBI010000001">
    <property type="protein sequence ID" value="MDI9239859.1"/>
    <property type="molecule type" value="Genomic_DNA"/>
</dbReference>
<keyword evidence="2" id="KW-1185">Reference proteome</keyword>
<proteinExistence type="predicted"/>
<name>A0ABT6XI76_9GAMM</name>
<accession>A0ABT6XI76</accession>
<gene>
    <name evidence="1" type="ORF">QLQ15_13185</name>
</gene>
<dbReference type="Gene3D" id="2.40.50.140">
    <property type="entry name" value="Nucleic acid-binding proteins"/>
    <property type="match status" value="1"/>
</dbReference>
<dbReference type="SUPFAM" id="SSF50249">
    <property type="entry name" value="Nucleic acid-binding proteins"/>
    <property type="match status" value="1"/>
</dbReference>
<dbReference type="InterPro" id="IPR012340">
    <property type="entry name" value="NA-bd_OB-fold"/>
</dbReference>
<evidence type="ECO:0000313" key="2">
    <source>
        <dbReference type="Proteomes" id="UP001321580"/>
    </source>
</evidence>
<protein>
    <submittedName>
        <fullName evidence="1">Single-stranded DNA-binding protein</fullName>
    </submittedName>
</protein>